<accession>A0ABD7YIX9</accession>
<dbReference type="AlphaFoldDB" id="A0ABD7YIX9"/>
<dbReference type="Gene3D" id="3.40.50.150">
    <property type="entry name" value="Vaccinia Virus protein VP39"/>
    <property type="match status" value="1"/>
</dbReference>
<dbReference type="SUPFAM" id="SSF53335">
    <property type="entry name" value="S-adenosyl-L-methionine-dependent methyltransferases"/>
    <property type="match status" value="1"/>
</dbReference>
<dbReference type="PROSITE" id="PS51679">
    <property type="entry name" value="SAM_MT_C5"/>
    <property type="match status" value="1"/>
</dbReference>
<dbReference type="Proteomes" id="UP001241226">
    <property type="component" value="Chromosome 1"/>
</dbReference>
<evidence type="ECO:0000313" key="10">
    <source>
        <dbReference type="Proteomes" id="UP001241226"/>
    </source>
</evidence>
<evidence type="ECO:0000256" key="3">
    <source>
        <dbReference type="ARBA" id="ARBA00022679"/>
    </source>
</evidence>
<dbReference type="InterPro" id="IPR001525">
    <property type="entry name" value="C5_MeTfrase"/>
</dbReference>
<proteinExistence type="inferred from homology"/>
<dbReference type="PANTHER" id="PTHR10629:SF52">
    <property type="entry name" value="DNA (CYTOSINE-5)-METHYLTRANSFERASE 1"/>
    <property type="match status" value="1"/>
</dbReference>
<dbReference type="Pfam" id="PF00145">
    <property type="entry name" value="DNA_methylase"/>
    <property type="match status" value="1"/>
</dbReference>
<dbReference type="GO" id="GO:0032259">
    <property type="term" value="P:methylation"/>
    <property type="evidence" value="ECO:0007669"/>
    <property type="project" value="UniProtKB-KW"/>
</dbReference>
<organism evidence="9 10">
    <name type="scientific">Vibrio aestuarianus</name>
    <dbReference type="NCBI Taxonomy" id="28171"/>
    <lineage>
        <taxon>Bacteria</taxon>
        <taxon>Pseudomonadati</taxon>
        <taxon>Pseudomonadota</taxon>
        <taxon>Gammaproteobacteria</taxon>
        <taxon>Vibrionales</taxon>
        <taxon>Vibrionaceae</taxon>
        <taxon>Vibrio</taxon>
    </lineage>
</organism>
<dbReference type="GO" id="GO:0003886">
    <property type="term" value="F:DNA (cytosine-5-)-methyltransferase activity"/>
    <property type="evidence" value="ECO:0007669"/>
    <property type="project" value="UniProtKB-EC"/>
</dbReference>
<gene>
    <name evidence="9" type="ORF">PYE67_11350</name>
</gene>
<evidence type="ECO:0000256" key="8">
    <source>
        <dbReference type="RuleBase" id="RU000416"/>
    </source>
</evidence>
<sequence>MYQKYEQVHQRTSNVATENLLAGYIDELLSKIKYLNKSNKLLMDLEAVKDFFNKKKAPITNSKYGFYDLFCGAGGMSIGFESNGFSVVKAVEKDLSAIKTYHFNRPHLSVRDIINDDITKHDDANGFEYAPLIIGGPPCQGFSNANKQKKENDSRNILYKYFVKKVNSVQPEIFIMENVVGIANHLDEISSDFYEIGYSIDVMILDSIEFGAAQTRKRLFIFGQKSIYLKSHKLFDIFRTSVESSKVSKRFTLWDAIFDLPDIKAKTKRNATYSEIDEWGGTFMKDSGKPTEYKNIINFSPDSGMVFNHKSKYNNDRDIEIYSLLSEGDKSDSPKIEHINPYKNRDNIFKDKFYKLPFNKPCKTITAHMYYDCHMYIHPNSARGLTPREAARVQGFSDDYLFLGTPNEWYRQIGNAVSPLVSRALGLASFMVLENIFENNNEKN</sequence>
<comment type="catalytic activity">
    <reaction evidence="6">
        <text>a 2'-deoxycytidine in DNA + S-adenosyl-L-methionine = a 5-methyl-2'-deoxycytidine in DNA + S-adenosyl-L-homocysteine + H(+)</text>
        <dbReference type="Rhea" id="RHEA:13681"/>
        <dbReference type="Rhea" id="RHEA-COMP:11369"/>
        <dbReference type="Rhea" id="RHEA-COMP:11370"/>
        <dbReference type="ChEBI" id="CHEBI:15378"/>
        <dbReference type="ChEBI" id="CHEBI:57856"/>
        <dbReference type="ChEBI" id="CHEBI:59789"/>
        <dbReference type="ChEBI" id="CHEBI:85452"/>
        <dbReference type="ChEBI" id="CHEBI:85454"/>
        <dbReference type="EC" id="2.1.1.37"/>
    </reaction>
</comment>
<evidence type="ECO:0000256" key="6">
    <source>
        <dbReference type="ARBA" id="ARBA00047422"/>
    </source>
</evidence>
<dbReference type="InterPro" id="IPR029063">
    <property type="entry name" value="SAM-dependent_MTases_sf"/>
</dbReference>
<feature type="active site" evidence="7">
    <location>
        <position position="139"/>
    </location>
</feature>
<dbReference type="RefSeq" id="WP_145533562.1">
    <property type="nucleotide sequence ID" value="NZ_CALYLG010000365.1"/>
</dbReference>
<name>A0ABD7YIX9_9VIBR</name>
<dbReference type="EMBL" id="CP118711">
    <property type="protein sequence ID" value="WGK84950.1"/>
    <property type="molecule type" value="Genomic_DNA"/>
</dbReference>
<evidence type="ECO:0000256" key="7">
    <source>
        <dbReference type="PROSITE-ProRule" id="PRU01016"/>
    </source>
</evidence>
<keyword evidence="4 7" id="KW-0949">S-adenosyl-L-methionine</keyword>
<dbReference type="GO" id="GO:0009307">
    <property type="term" value="P:DNA restriction-modification system"/>
    <property type="evidence" value="ECO:0007669"/>
    <property type="project" value="UniProtKB-KW"/>
</dbReference>
<dbReference type="NCBIfam" id="TIGR00675">
    <property type="entry name" value="dcm"/>
    <property type="match status" value="1"/>
</dbReference>
<evidence type="ECO:0000256" key="5">
    <source>
        <dbReference type="ARBA" id="ARBA00022747"/>
    </source>
</evidence>
<keyword evidence="3 7" id="KW-0808">Transferase</keyword>
<protein>
    <recommendedName>
        <fullName evidence="1">DNA (cytosine-5-)-methyltransferase</fullName>
        <ecNumber evidence="1">2.1.1.37</ecNumber>
    </recommendedName>
</protein>
<dbReference type="EC" id="2.1.1.37" evidence="1"/>
<keyword evidence="5" id="KW-0680">Restriction system</keyword>
<keyword evidence="2 7" id="KW-0489">Methyltransferase</keyword>
<evidence type="ECO:0000256" key="1">
    <source>
        <dbReference type="ARBA" id="ARBA00011975"/>
    </source>
</evidence>
<dbReference type="Gene3D" id="3.90.120.10">
    <property type="entry name" value="DNA Methylase, subunit A, domain 2"/>
    <property type="match status" value="1"/>
</dbReference>
<dbReference type="InterPro" id="IPR050390">
    <property type="entry name" value="C5-Methyltransferase"/>
</dbReference>
<dbReference type="PANTHER" id="PTHR10629">
    <property type="entry name" value="CYTOSINE-SPECIFIC METHYLTRANSFERASE"/>
    <property type="match status" value="1"/>
</dbReference>
<evidence type="ECO:0000313" key="9">
    <source>
        <dbReference type="EMBL" id="WGK84950.1"/>
    </source>
</evidence>
<reference evidence="9 10" key="1">
    <citation type="submission" date="2022-02" db="EMBL/GenBank/DDBJ databases">
        <title>Emergence and expansion in Europe of a Vibrio aestuarianus clonal complex pathogenic for oysters.</title>
        <authorList>
            <person name="Mesnil A."/>
            <person name="Travers M.-A."/>
        </authorList>
    </citation>
    <scope>NUCLEOTIDE SEQUENCE [LARGE SCALE GENOMIC DNA]</scope>
    <source>
        <strain evidence="9 10">U17</strain>
    </source>
</reference>
<evidence type="ECO:0000256" key="4">
    <source>
        <dbReference type="ARBA" id="ARBA00022691"/>
    </source>
</evidence>
<comment type="similarity">
    <text evidence="7 8">Belongs to the class I-like SAM-binding methyltransferase superfamily. C5-methyltransferase family.</text>
</comment>
<dbReference type="PRINTS" id="PR00105">
    <property type="entry name" value="C5METTRFRASE"/>
</dbReference>
<evidence type="ECO:0000256" key="2">
    <source>
        <dbReference type="ARBA" id="ARBA00022603"/>
    </source>
</evidence>